<name>A0ABW2R0J6_9NEIS</name>
<dbReference type="Gene3D" id="3.30.420.40">
    <property type="match status" value="2"/>
</dbReference>
<dbReference type="NCBIfam" id="NF007139">
    <property type="entry name" value="PRK09585.1-3"/>
    <property type="match status" value="1"/>
</dbReference>
<dbReference type="EMBL" id="JBHTBQ010000035">
    <property type="protein sequence ID" value="MFC7421441.1"/>
    <property type="molecule type" value="Genomic_DNA"/>
</dbReference>
<evidence type="ECO:0000313" key="3">
    <source>
        <dbReference type="Proteomes" id="UP001596473"/>
    </source>
</evidence>
<dbReference type="CDD" id="cd24050">
    <property type="entry name" value="ASKHA_NBD_ANMK"/>
    <property type="match status" value="1"/>
</dbReference>
<dbReference type="PANTHER" id="PTHR30605:SF0">
    <property type="entry name" value="ANHYDRO-N-ACETYLMURAMIC ACID KINASE"/>
    <property type="match status" value="1"/>
</dbReference>
<reference evidence="3" key="1">
    <citation type="journal article" date="2019" name="Int. J. Syst. Evol. Microbiol.">
        <title>The Global Catalogue of Microorganisms (GCM) 10K type strain sequencing project: providing services to taxonomists for standard genome sequencing and annotation.</title>
        <authorList>
            <consortium name="The Broad Institute Genomics Platform"/>
            <consortium name="The Broad Institute Genome Sequencing Center for Infectious Disease"/>
            <person name="Wu L."/>
            <person name="Ma J."/>
        </authorList>
    </citation>
    <scope>NUCLEOTIDE SEQUENCE [LARGE SCALE GENOMIC DNA]</scope>
    <source>
        <strain evidence="3">CCUG 62945</strain>
    </source>
</reference>
<comment type="similarity">
    <text evidence="1">Belongs to the anhydro-N-acetylmuramic acid kinase family.</text>
</comment>
<dbReference type="Proteomes" id="UP001596473">
    <property type="component" value="Unassembled WGS sequence"/>
</dbReference>
<comment type="caution">
    <text evidence="2">The sequence shown here is derived from an EMBL/GenBank/DDBJ whole genome shotgun (WGS) entry which is preliminary data.</text>
</comment>
<dbReference type="EC" id="2.7.1.170" evidence="1"/>
<evidence type="ECO:0000313" key="2">
    <source>
        <dbReference type="EMBL" id="MFC7421441.1"/>
    </source>
</evidence>
<comment type="catalytic activity">
    <reaction evidence="1">
        <text>1,6-anhydro-N-acetyl-beta-muramate + ATP + H2O = N-acetyl-D-muramate 6-phosphate + ADP + H(+)</text>
        <dbReference type="Rhea" id="RHEA:24952"/>
        <dbReference type="ChEBI" id="CHEBI:15377"/>
        <dbReference type="ChEBI" id="CHEBI:15378"/>
        <dbReference type="ChEBI" id="CHEBI:30616"/>
        <dbReference type="ChEBI" id="CHEBI:58690"/>
        <dbReference type="ChEBI" id="CHEBI:58722"/>
        <dbReference type="ChEBI" id="CHEBI:456216"/>
        <dbReference type="EC" id="2.7.1.170"/>
    </reaction>
</comment>
<dbReference type="GO" id="GO:0016301">
    <property type="term" value="F:kinase activity"/>
    <property type="evidence" value="ECO:0007669"/>
    <property type="project" value="UniProtKB-KW"/>
</dbReference>
<dbReference type="RefSeq" id="WP_380189001.1">
    <property type="nucleotide sequence ID" value="NZ_JBHTBQ010000035.1"/>
</dbReference>
<keyword evidence="3" id="KW-1185">Reference proteome</keyword>
<protein>
    <recommendedName>
        <fullName evidence="1">Anhydro-N-acetylmuramic acid kinase</fullName>
        <ecNumber evidence="1">2.7.1.170</ecNumber>
    </recommendedName>
    <alternativeName>
        <fullName evidence="1">AnhMurNAc kinase</fullName>
    </alternativeName>
</protein>
<comment type="pathway">
    <text evidence="1">Amino-sugar metabolism; 1,6-anhydro-N-acetylmuramate degradation.</text>
</comment>
<evidence type="ECO:0000256" key="1">
    <source>
        <dbReference type="HAMAP-Rule" id="MF_01270"/>
    </source>
</evidence>
<dbReference type="PANTHER" id="PTHR30605">
    <property type="entry name" value="ANHYDRO-N-ACETYLMURAMIC ACID KINASE"/>
    <property type="match status" value="1"/>
</dbReference>
<proteinExistence type="inferred from homology"/>
<sequence>MDLRYTNRRDHQLNGQRLFLGLMTGTSLDGIDAALVDFSSTPPRLIAAQGTPLSDDLRGQLLALQSPQPNELHLAQLAANAHSDACADAIHALLAQAGYAACDIEAIGNHGQTIRHRPECGYTLQIGNHARLAEKTGISVVGDFRSRDVAAGGQGAPLVPAFHQALFASPEQRRALVNIGGIANISLLIPHQATCGFDTGPGNVLMDLWVSQHQGLRYDKDGAWAATGHVLPDLLAQFLQVPYFALKAPKSTGRDLFHQDWLNTQLANRNDAPADVQATLCALSARSIADTLRDQQIDTLYVCGGGAHNQRLMRMLALELPQTKTTTTEALGVAPDWMETYAFAWLAKCCIDRKPANLPEVTGAEGQRILGAIWPA</sequence>
<keyword evidence="1" id="KW-0547">Nucleotide-binding</keyword>
<gene>
    <name evidence="1" type="primary">anmK</name>
    <name evidence="2" type="ORF">ACFQNF_16370</name>
</gene>
<dbReference type="SUPFAM" id="SSF53067">
    <property type="entry name" value="Actin-like ATPase domain"/>
    <property type="match status" value="1"/>
</dbReference>
<dbReference type="InterPro" id="IPR005338">
    <property type="entry name" value="Anhydro_N_Ac-Mur_kinase"/>
</dbReference>
<keyword evidence="1" id="KW-0119">Carbohydrate metabolism</keyword>
<dbReference type="HAMAP" id="MF_01270">
    <property type="entry name" value="AnhMurNAc_kinase"/>
    <property type="match status" value="1"/>
</dbReference>
<comment type="function">
    <text evidence="1">Catalyzes the specific phosphorylation of 1,6-anhydro-N-acetylmuramic acid (anhMurNAc) with the simultaneous cleavage of the 1,6-anhydro ring, generating MurNAc-6-P. Is required for the utilization of anhMurNAc either imported from the medium or derived from its own cell wall murein, and thus plays a role in cell wall recycling.</text>
</comment>
<keyword evidence="1" id="KW-0067">ATP-binding</keyword>
<keyword evidence="1 2" id="KW-0808">Transferase</keyword>
<feature type="binding site" evidence="1">
    <location>
        <begin position="25"/>
        <end position="32"/>
    </location>
    <ligand>
        <name>ATP</name>
        <dbReference type="ChEBI" id="CHEBI:30616"/>
    </ligand>
</feature>
<organism evidence="2 3">
    <name type="scientific">Iodobacter arcticus</name>
    <dbReference type="NCBI Taxonomy" id="590593"/>
    <lineage>
        <taxon>Bacteria</taxon>
        <taxon>Pseudomonadati</taxon>
        <taxon>Pseudomonadota</taxon>
        <taxon>Betaproteobacteria</taxon>
        <taxon>Neisseriales</taxon>
        <taxon>Chitinibacteraceae</taxon>
        <taxon>Iodobacter</taxon>
    </lineage>
</organism>
<keyword evidence="1 2" id="KW-0418">Kinase</keyword>
<accession>A0ABW2R0J6</accession>
<dbReference type="Pfam" id="PF03702">
    <property type="entry name" value="AnmK"/>
    <property type="match status" value="1"/>
</dbReference>
<comment type="pathway">
    <text evidence="1">Cell wall biogenesis; peptidoglycan recycling.</text>
</comment>
<dbReference type="InterPro" id="IPR043129">
    <property type="entry name" value="ATPase_NBD"/>
</dbReference>